<evidence type="ECO:0000313" key="1">
    <source>
        <dbReference type="EMBL" id="GMG34954.1"/>
    </source>
</evidence>
<gene>
    <name evidence="1" type="ORF">Aory04_001023400</name>
</gene>
<dbReference type="EMBL" id="BSYA01000153">
    <property type="protein sequence ID" value="GMG34954.1"/>
    <property type="molecule type" value="Genomic_DNA"/>
</dbReference>
<protein>
    <submittedName>
        <fullName evidence="1">Unnamed protein product</fullName>
    </submittedName>
</protein>
<evidence type="ECO:0000313" key="2">
    <source>
        <dbReference type="Proteomes" id="UP001165205"/>
    </source>
</evidence>
<proteinExistence type="predicted"/>
<reference evidence="1" key="1">
    <citation type="submission" date="2023-04" db="EMBL/GenBank/DDBJ databases">
        <title>Aspergillus oryzae NBRC 4228.</title>
        <authorList>
            <person name="Ichikawa N."/>
            <person name="Sato H."/>
            <person name="Tonouchi N."/>
        </authorList>
    </citation>
    <scope>NUCLEOTIDE SEQUENCE</scope>
    <source>
        <strain evidence="1">NBRC 4228</strain>
    </source>
</reference>
<organism evidence="1 2">
    <name type="scientific">Aspergillus oryzae</name>
    <name type="common">Yellow koji mold</name>
    <dbReference type="NCBI Taxonomy" id="5062"/>
    <lineage>
        <taxon>Eukaryota</taxon>
        <taxon>Fungi</taxon>
        <taxon>Dikarya</taxon>
        <taxon>Ascomycota</taxon>
        <taxon>Pezizomycotina</taxon>
        <taxon>Eurotiomycetes</taxon>
        <taxon>Eurotiomycetidae</taxon>
        <taxon>Eurotiales</taxon>
        <taxon>Aspergillaceae</taxon>
        <taxon>Aspergillus</taxon>
        <taxon>Aspergillus subgen. Circumdati</taxon>
    </lineage>
</organism>
<accession>A0AAN4YUA5</accession>
<name>A0AAN4YUA5_ASPOZ</name>
<dbReference type="AlphaFoldDB" id="A0AAN4YUA5"/>
<sequence length="122" mass="12988">MPSSQTLIQSLSRSTVTTIDPQIRSSHPATTISKHVHFKNRTYTSGQRVHTNTILAPFLGNRATHLVNGCLGGVVGRTCQTAVGDLAGHRGDHDDTSGGVLFLEDTCAVLGWDECSDDAVSN</sequence>
<dbReference type="Proteomes" id="UP001165205">
    <property type="component" value="Unassembled WGS sequence"/>
</dbReference>
<comment type="caution">
    <text evidence="1">The sequence shown here is derived from an EMBL/GenBank/DDBJ whole genome shotgun (WGS) entry which is preliminary data.</text>
</comment>